<dbReference type="AlphaFoldDB" id="A0A811G1I1"/>
<dbReference type="Proteomes" id="UP000480222">
    <property type="component" value="Unassembled WGS sequence"/>
</dbReference>
<sequence>MTQLCSDVRVSPLPGTAKVGDTYILFEHHGSWSHDILDGGTFDKETSAALKAMGCGFYLIRRHGREGRIERPKKTAYLVFGSAGVAEKLMVDDVTDLLKLDVSGPGKNRQFGAEQEAQPIILVCTHAKRDACCAIKGRPMAQALTEEFPDSPVWECSHTKGHRFAPSMVLMPWGYTWGQLNKPAAFDMYRYAQRGQLFLPGNRGRGIWPMKGQIAEVAVAQQLAQEGETVTLGQLRVESIEEAQAHVVDSHTARTWTVFLREEVVAGIVDSCHKPPKTGTAWVADRVKENQA</sequence>
<accession>A0A811G1I1</accession>
<protein>
    <submittedName>
        <fullName evidence="1">Sucrase ferredoxin</fullName>
    </submittedName>
</protein>
<dbReference type="SUPFAM" id="SSF52833">
    <property type="entry name" value="Thioredoxin-like"/>
    <property type="match status" value="1"/>
</dbReference>
<evidence type="ECO:0000313" key="2">
    <source>
        <dbReference type="Proteomes" id="UP000480222"/>
    </source>
</evidence>
<reference evidence="1 2" key="1">
    <citation type="submission" date="2020-02" db="EMBL/GenBank/DDBJ databases">
        <authorList>
            <person name="Brisse S."/>
        </authorList>
    </citation>
    <scope>NUCLEOTIDE SEQUENCE [LARGE SCALE GENOMIC DNA]</scope>
    <source>
        <strain evidence="1">CIP107547</strain>
    </source>
</reference>
<dbReference type="PIRSF" id="PIRSF035042">
    <property type="entry name" value="UCP035042_thirdx"/>
    <property type="match status" value="1"/>
</dbReference>
<comment type="caution">
    <text evidence="1">The sequence shown here is derived from an EMBL/GenBank/DDBJ whole genome shotgun (WGS) entry which is preliminary data.</text>
</comment>
<dbReference type="InterPro" id="IPR009737">
    <property type="entry name" value="Aim32/Apd1-like"/>
</dbReference>
<proteinExistence type="predicted"/>
<evidence type="ECO:0000313" key="1">
    <source>
        <dbReference type="EMBL" id="CAB0590373.1"/>
    </source>
</evidence>
<dbReference type="InterPro" id="IPR010350">
    <property type="entry name" value="Aim32/Apd1-like_bac"/>
</dbReference>
<gene>
    <name evidence="1" type="ORF">CIP107547_00720</name>
</gene>
<name>A0A811G1I1_CORDP</name>
<dbReference type="InterPro" id="IPR036249">
    <property type="entry name" value="Thioredoxin-like_sf"/>
</dbReference>
<dbReference type="CDD" id="cd03062">
    <property type="entry name" value="TRX_Fd_Sucrase"/>
    <property type="match status" value="1"/>
</dbReference>
<dbReference type="Pfam" id="PF06999">
    <property type="entry name" value="Suc_Fer-like"/>
    <property type="match status" value="1"/>
</dbReference>
<organism evidence="1 2">
    <name type="scientific">Corynebacterium diphtheriae</name>
    <dbReference type="NCBI Taxonomy" id="1717"/>
    <lineage>
        <taxon>Bacteria</taxon>
        <taxon>Bacillati</taxon>
        <taxon>Actinomycetota</taxon>
        <taxon>Actinomycetes</taxon>
        <taxon>Mycobacteriales</taxon>
        <taxon>Corynebacteriaceae</taxon>
        <taxon>Corynebacterium</taxon>
    </lineage>
</organism>
<dbReference type="EMBL" id="CADDAV010000009">
    <property type="protein sequence ID" value="CAB0590373.1"/>
    <property type="molecule type" value="Genomic_DNA"/>
</dbReference>
<dbReference type="RefSeq" id="WP_014302996.1">
    <property type="nucleotide sequence ID" value="NZ_CP018331.1"/>
</dbReference>